<dbReference type="Proteomes" id="UP001500523">
    <property type="component" value="Unassembled WGS sequence"/>
</dbReference>
<name>A0ABP7DGY7_9SPHN</name>
<accession>A0ABP7DGY7</accession>
<keyword evidence="2" id="KW-1185">Reference proteome</keyword>
<reference evidence="2" key="1">
    <citation type="journal article" date="2019" name="Int. J. Syst. Evol. Microbiol.">
        <title>The Global Catalogue of Microorganisms (GCM) 10K type strain sequencing project: providing services to taxonomists for standard genome sequencing and annotation.</title>
        <authorList>
            <consortium name="The Broad Institute Genomics Platform"/>
            <consortium name="The Broad Institute Genome Sequencing Center for Infectious Disease"/>
            <person name="Wu L."/>
            <person name="Ma J."/>
        </authorList>
    </citation>
    <scope>NUCLEOTIDE SEQUENCE [LARGE SCALE GENOMIC DNA]</scope>
    <source>
        <strain evidence="2">JCM 17498</strain>
    </source>
</reference>
<proteinExistence type="predicted"/>
<dbReference type="EMBL" id="BAABBF010000002">
    <property type="protein sequence ID" value="GAA3704233.1"/>
    <property type="molecule type" value="Genomic_DNA"/>
</dbReference>
<comment type="caution">
    <text evidence="1">The sequence shown here is derived from an EMBL/GenBank/DDBJ whole genome shotgun (WGS) entry which is preliminary data.</text>
</comment>
<evidence type="ECO:0000313" key="2">
    <source>
        <dbReference type="Proteomes" id="UP001500523"/>
    </source>
</evidence>
<dbReference type="RefSeq" id="WP_344692487.1">
    <property type="nucleotide sequence ID" value="NZ_BAABBF010000002.1"/>
</dbReference>
<evidence type="ECO:0000313" key="1">
    <source>
        <dbReference type="EMBL" id="GAA3704233.1"/>
    </source>
</evidence>
<protein>
    <submittedName>
        <fullName evidence="1">Chemotaxis protein</fullName>
    </submittedName>
</protein>
<gene>
    <name evidence="1" type="ORF">GCM10022268_12300</name>
</gene>
<organism evidence="1 2">
    <name type="scientific">Sphingomonas cynarae</name>
    <dbReference type="NCBI Taxonomy" id="930197"/>
    <lineage>
        <taxon>Bacteria</taxon>
        <taxon>Pseudomonadati</taxon>
        <taxon>Pseudomonadota</taxon>
        <taxon>Alphaproteobacteria</taxon>
        <taxon>Sphingomonadales</taxon>
        <taxon>Sphingomonadaceae</taxon>
        <taxon>Sphingomonas</taxon>
    </lineage>
</organism>
<sequence>MFHSPFDIPASTDLDLLAGDGADCPIRRSLALLAAGLDTRFLRVGTALAGAIETIDRMIGGLDGIVGALDANVAGAAVADLRTVADQLIALPATQAARAARMATVADVITALCGDVMRMHQTLRVLSIYGMNAGIAASGEPRLGGIADGMIARLGAGEDLVFGFMARIRDMTAEVDGVQQAGRLLAVECDRVIPAAPRKLIDDAIALDAHLVATADLARRVATVARSIHGRIAAALGALQVGDSTRQRLEHVVSALQLLEGSVVDGVVDPAVAAHVDRLLAAQLDATLRDFARETTALVSSLAELDGDTATLAGLIAEQFDGENRAFLSGLEHGIRDVERVTIGLRRAEVRSREMAAVIAATAADLAGWLDGVRSIALDVQAIAADIRVLCRGEGVVGRAVTVIVTEVDAHVLALDASTVGVARATALLGGVDATLRREAGGDGMDRDMGDALARALGVIHRACDRTGQVAVQGADDSRQFVRLVAGAIEDLRRELAVTDIMTAAIDALSNRRPPAPLTDTAEATLRLLLPAIGRFYTMAREREVHAGFLLPGMDIAMPVVTVTEEDDDDGLF</sequence>